<dbReference type="Gene3D" id="3.40.1380.20">
    <property type="entry name" value="Pyruvate kinase, C-terminal domain"/>
    <property type="match status" value="1"/>
</dbReference>
<keyword evidence="9" id="KW-0067">ATP-binding</keyword>
<proteinExistence type="inferred from homology"/>
<evidence type="ECO:0000256" key="1">
    <source>
        <dbReference type="ARBA" id="ARBA00001958"/>
    </source>
</evidence>
<dbReference type="InterPro" id="IPR015793">
    <property type="entry name" value="Pyrv_Knase_brl"/>
</dbReference>
<dbReference type="PRINTS" id="PR01050">
    <property type="entry name" value="PYRUVTKNASE"/>
</dbReference>
<dbReference type="GO" id="GO:0016301">
    <property type="term" value="F:kinase activity"/>
    <property type="evidence" value="ECO:0007669"/>
    <property type="project" value="UniProtKB-KW"/>
</dbReference>
<dbReference type="InterPro" id="IPR040442">
    <property type="entry name" value="Pyrv_kinase-like_dom_sf"/>
</dbReference>
<evidence type="ECO:0000313" key="16">
    <source>
        <dbReference type="EMBL" id="OAY81424.1"/>
    </source>
</evidence>
<dbReference type="STRING" id="4615.A0A199VWM9"/>
<evidence type="ECO:0000256" key="4">
    <source>
        <dbReference type="ARBA" id="ARBA00012142"/>
    </source>
</evidence>
<dbReference type="Proteomes" id="UP000092600">
    <property type="component" value="Unassembled WGS sequence"/>
</dbReference>
<keyword evidence="11 14" id="KW-0324">Glycolysis</keyword>
<keyword evidence="12 16" id="KW-0670">Pyruvate</keyword>
<evidence type="ECO:0000256" key="9">
    <source>
        <dbReference type="ARBA" id="ARBA00022840"/>
    </source>
</evidence>
<accession>A0A199VWM9</accession>
<evidence type="ECO:0000256" key="10">
    <source>
        <dbReference type="ARBA" id="ARBA00022842"/>
    </source>
</evidence>
<evidence type="ECO:0000256" key="5">
    <source>
        <dbReference type="ARBA" id="ARBA00022679"/>
    </source>
</evidence>
<evidence type="ECO:0000256" key="2">
    <source>
        <dbReference type="ARBA" id="ARBA00004997"/>
    </source>
</evidence>
<evidence type="ECO:0000259" key="15">
    <source>
        <dbReference type="Pfam" id="PF00224"/>
    </source>
</evidence>
<evidence type="ECO:0000256" key="6">
    <source>
        <dbReference type="ARBA" id="ARBA00022723"/>
    </source>
</evidence>
<evidence type="ECO:0000256" key="8">
    <source>
        <dbReference type="ARBA" id="ARBA00022777"/>
    </source>
</evidence>
<dbReference type="GO" id="GO:0005524">
    <property type="term" value="F:ATP binding"/>
    <property type="evidence" value="ECO:0007669"/>
    <property type="project" value="UniProtKB-KW"/>
</dbReference>
<dbReference type="EMBL" id="LSRQ01000666">
    <property type="protein sequence ID" value="OAY81424.1"/>
    <property type="molecule type" value="Genomic_DNA"/>
</dbReference>
<comment type="catalytic activity">
    <reaction evidence="13 14">
        <text>pyruvate + ATP = phosphoenolpyruvate + ADP + H(+)</text>
        <dbReference type="Rhea" id="RHEA:18157"/>
        <dbReference type="ChEBI" id="CHEBI:15361"/>
        <dbReference type="ChEBI" id="CHEBI:15378"/>
        <dbReference type="ChEBI" id="CHEBI:30616"/>
        <dbReference type="ChEBI" id="CHEBI:58702"/>
        <dbReference type="ChEBI" id="CHEBI:456216"/>
        <dbReference type="EC" id="2.7.1.40"/>
    </reaction>
</comment>
<dbReference type="AlphaFoldDB" id="A0A199VWM9"/>
<dbReference type="Gene3D" id="2.40.33.10">
    <property type="entry name" value="PK beta-barrel domain-like"/>
    <property type="match status" value="1"/>
</dbReference>
<dbReference type="SUPFAM" id="SSF50800">
    <property type="entry name" value="PK beta-barrel domain-like"/>
    <property type="match status" value="1"/>
</dbReference>
<gene>
    <name evidence="16" type="ORF">ACMD2_01770</name>
</gene>
<keyword evidence="10 14" id="KW-0460">Magnesium</keyword>
<name>A0A199VWM9_ANACO</name>
<comment type="caution">
    <text evidence="16">The sequence shown here is derived from an EMBL/GenBank/DDBJ whole genome shotgun (WGS) entry which is preliminary data.</text>
</comment>
<comment type="similarity">
    <text evidence="3 14">Belongs to the pyruvate kinase family.</text>
</comment>
<sequence>MAASASPAAAAPPPPFARALSSSTSRLFALPLPLHPTRHKSPRIAIRAPIATRSSLISDPAAAAAAAAAAAELGFDAVSEAELREKGFMGMRKTKLVCTLGPACGSAEALERLARGGMGVARLNMCHGSRDWHRGAIRALKRLNREKGFCVSVMMDTEGSQLLMADHGGVSSLKIEDGSEWLFTTEKFEGSRPFTIQVNFEGIVVGDELVIDGGMVTFEVVEKVGNDLRCKCTDSGLLLPRAKLSFWRDGVLVERNFGSQPYRQRGIDFIAVSLVKDVDDIKHLKNYLARRSLDSIKVIAKIESLDSLKNLKEIVGASDGVMVARGDLGVQVPLEQIPAIQREITLLCRQLNKPVIVLLSFLNQWLNTLLPLVADVSEAVRQYADALMLSAESAVGAFAEKSLSVLRMACGRMELWNREENQQKLLSQHQLAVSLPDRISEQICISAVEMGI</sequence>
<dbReference type="InterPro" id="IPR018209">
    <property type="entry name" value="Pyrv_Knase_AS"/>
</dbReference>
<dbReference type="PANTHER" id="PTHR11817">
    <property type="entry name" value="PYRUVATE KINASE"/>
    <property type="match status" value="1"/>
</dbReference>
<reference evidence="16 17" key="1">
    <citation type="journal article" date="2016" name="DNA Res.">
        <title>The draft genome of MD-2 pineapple using hybrid error correction of long reads.</title>
        <authorList>
            <person name="Redwan R.M."/>
            <person name="Saidin A."/>
            <person name="Kumar S.V."/>
        </authorList>
    </citation>
    <scope>NUCLEOTIDE SEQUENCE [LARGE SCALE GENOMIC DNA]</scope>
    <source>
        <strain evidence="17">cv. MD2</strain>
        <tissue evidence="16">Leaf</tissue>
    </source>
</reference>
<dbReference type="Pfam" id="PF00224">
    <property type="entry name" value="PK"/>
    <property type="match status" value="1"/>
</dbReference>
<dbReference type="PROSITE" id="PS00110">
    <property type="entry name" value="PYRUVATE_KINASE"/>
    <property type="match status" value="1"/>
</dbReference>
<keyword evidence="5 14" id="KW-0808">Transferase</keyword>
<dbReference type="Gene3D" id="3.20.20.60">
    <property type="entry name" value="Phosphoenolpyruvate-binding domains"/>
    <property type="match status" value="1"/>
</dbReference>
<evidence type="ECO:0000256" key="12">
    <source>
        <dbReference type="ARBA" id="ARBA00023317"/>
    </source>
</evidence>
<keyword evidence="7" id="KW-0547">Nucleotide-binding</keyword>
<keyword evidence="6" id="KW-0479">Metal-binding</keyword>
<dbReference type="EC" id="2.7.1.40" evidence="4 14"/>
<feature type="domain" description="Pyruvate kinase barrel" evidence="15">
    <location>
        <begin position="91"/>
        <end position="402"/>
    </location>
</feature>
<dbReference type="UniPathway" id="UPA00109">
    <property type="reaction ID" value="UER00188"/>
</dbReference>
<evidence type="ECO:0000256" key="3">
    <source>
        <dbReference type="ARBA" id="ARBA00008663"/>
    </source>
</evidence>
<evidence type="ECO:0000313" key="17">
    <source>
        <dbReference type="Proteomes" id="UP000092600"/>
    </source>
</evidence>
<dbReference type="GO" id="GO:0000287">
    <property type="term" value="F:magnesium ion binding"/>
    <property type="evidence" value="ECO:0007669"/>
    <property type="project" value="InterPro"/>
</dbReference>
<dbReference type="InterPro" id="IPR036918">
    <property type="entry name" value="Pyrv_Knase_C_sf"/>
</dbReference>
<evidence type="ECO:0000256" key="11">
    <source>
        <dbReference type="ARBA" id="ARBA00023152"/>
    </source>
</evidence>
<evidence type="ECO:0000256" key="14">
    <source>
        <dbReference type="RuleBase" id="RU000504"/>
    </source>
</evidence>
<feature type="non-terminal residue" evidence="16">
    <location>
        <position position="452"/>
    </location>
</feature>
<organism evidence="16 17">
    <name type="scientific">Ananas comosus</name>
    <name type="common">Pineapple</name>
    <name type="synonym">Ananas ananas</name>
    <dbReference type="NCBI Taxonomy" id="4615"/>
    <lineage>
        <taxon>Eukaryota</taxon>
        <taxon>Viridiplantae</taxon>
        <taxon>Streptophyta</taxon>
        <taxon>Embryophyta</taxon>
        <taxon>Tracheophyta</taxon>
        <taxon>Spermatophyta</taxon>
        <taxon>Magnoliopsida</taxon>
        <taxon>Liliopsida</taxon>
        <taxon>Poales</taxon>
        <taxon>Bromeliaceae</taxon>
        <taxon>Bromelioideae</taxon>
        <taxon>Ananas</taxon>
    </lineage>
</organism>
<dbReference type="InterPro" id="IPR015806">
    <property type="entry name" value="Pyrv_Knase_insert_dom_sf"/>
</dbReference>
<comment type="pathway">
    <text evidence="2 14">Carbohydrate degradation; glycolysis; pyruvate from D-glyceraldehyde 3-phosphate: step 5/5.</text>
</comment>
<dbReference type="InterPro" id="IPR011037">
    <property type="entry name" value="Pyrv_Knase-like_insert_dom_sf"/>
</dbReference>
<dbReference type="InterPro" id="IPR015813">
    <property type="entry name" value="Pyrv/PenolPyrv_kinase-like_dom"/>
</dbReference>
<evidence type="ECO:0000256" key="13">
    <source>
        <dbReference type="ARBA" id="ARBA00048152"/>
    </source>
</evidence>
<evidence type="ECO:0000256" key="7">
    <source>
        <dbReference type="ARBA" id="ARBA00022741"/>
    </source>
</evidence>
<dbReference type="GO" id="GO:0030955">
    <property type="term" value="F:potassium ion binding"/>
    <property type="evidence" value="ECO:0007669"/>
    <property type="project" value="InterPro"/>
</dbReference>
<protein>
    <recommendedName>
        <fullName evidence="4 14">Pyruvate kinase</fullName>
        <ecNumber evidence="4 14">2.7.1.40</ecNumber>
    </recommendedName>
</protein>
<dbReference type="InterPro" id="IPR001697">
    <property type="entry name" value="Pyr_Knase"/>
</dbReference>
<comment type="cofactor">
    <cofactor evidence="1">
        <name>K(+)</name>
        <dbReference type="ChEBI" id="CHEBI:29103"/>
    </cofactor>
</comment>
<dbReference type="GO" id="GO:0004743">
    <property type="term" value="F:pyruvate kinase activity"/>
    <property type="evidence" value="ECO:0007669"/>
    <property type="project" value="UniProtKB-EC"/>
</dbReference>
<keyword evidence="8 14" id="KW-0418">Kinase</keyword>
<dbReference type="SUPFAM" id="SSF51621">
    <property type="entry name" value="Phosphoenolpyruvate/pyruvate domain"/>
    <property type="match status" value="1"/>
</dbReference>